<evidence type="ECO:0000256" key="2">
    <source>
        <dbReference type="ARBA" id="ARBA00005436"/>
    </source>
</evidence>
<keyword evidence="4" id="KW-0689">Ribosomal protein</keyword>
<dbReference type="Pfam" id="PF00428">
    <property type="entry name" value="Ribosomal_60s"/>
    <property type="match status" value="1"/>
</dbReference>
<dbReference type="HAMAP" id="MF_01478">
    <property type="entry name" value="Ribosomal_L12_arch"/>
    <property type="match status" value="1"/>
</dbReference>
<evidence type="ECO:0000313" key="11">
    <source>
        <dbReference type="EMBL" id="KAG6955018.1"/>
    </source>
</evidence>
<comment type="similarity">
    <text evidence="2">Belongs to the eukaryotic ribosomal protein P1/P2 family.</text>
</comment>
<dbReference type="Proteomes" id="UP000688947">
    <property type="component" value="Unassembled WGS sequence"/>
</dbReference>
<keyword evidence="3" id="KW-0812">Transmembrane</keyword>
<dbReference type="GO" id="GO:0072686">
    <property type="term" value="C:mitotic spindle"/>
    <property type="evidence" value="ECO:0007669"/>
    <property type="project" value="InterPro"/>
</dbReference>
<dbReference type="EC" id="2.3.1.225" evidence="8"/>
<dbReference type="FunFam" id="1.10.10.1410:FF:000002">
    <property type="entry name" value="60S acidic ribosomal protein P2"/>
    <property type="match status" value="1"/>
</dbReference>
<comment type="catalytic activity">
    <reaction evidence="8">
        <text>L-cysteinyl-[protein] + hexadecanoyl-CoA = S-hexadecanoyl-L-cysteinyl-[protein] + CoA</text>
        <dbReference type="Rhea" id="RHEA:36683"/>
        <dbReference type="Rhea" id="RHEA-COMP:10131"/>
        <dbReference type="Rhea" id="RHEA-COMP:11032"/>
        <dbReference type="ChEBI" id="CHEBI:29950"/>
        <dbReference type="ChEBI" id="CHEBI:57287"/>
        <dbReference type="ChEBI" id="CHEBI:57379"/>
        <dbReference type="ChEBI" id="CHEBI:74151"/>
        <dbReference type="EC" id="2.3.1.225"/>
    </reaction>
</comment>
<comment type="domain">
    <text evidence="8">The DHHC domain is required for palmitoyltransferase activity.</text>
</comment>
<dbReference type="PANTHER" id="PTHR21141:SF5">
    <property type="entry name" value="LARGE RIBOSOMAL SUBUNIT PROTEIN P2"/>
    <property type="match status" value="1"/>
</dbReference>
<proteinExistence type="inferred from homology"/>
<evidence type="ECO:0000256" key="5">
    <source>
        <dbReference type="ARBA" id="ARBA00022989"/>
    </source>
</evidence>
<evidence type="ECO:0000256" key="3">
    <source>
        <dbReference type="ARBA" id="ARBA00022692"/>
    </source>
</evidence>
<dbReference type="CDD" id="cd05833">
    <property type="entry name" value="Ribosomal_P2"/>
    <property type="match status" value="1"/>
</dbReference>
<dbReference type="GO" id="GO:0000278">
    <property type="term" value="P:mitotic cell cycle"/>
    <property type="evidence" value="ECO:0007669"/>
    <property type="project" value="InterPro"/>
</dbReference>
<feature type="domain" description="Palmitoyltransferase DHHC" evidence="10">
    <location>
        <begin position="83"/>
        <end position="182"/>
    </location>
</feature>
<dbReference type="OrthoDB" id="124048at2759"/>
<dbReference type="VEuPathDB" id="FungiDB:PC110_g10124"/>
<evidence type="ECO:0000256" key="4">
    <source>
        <dbReference type="ARBA" id="ARBA00022980"/>
    </source>
</evidence>
<dbReference type="EMBL" id="JAENGZ010000705">
    <property type="protein sequence ID" value="KAG6955018.1"/>
    <property type="molecule type" value="Genomic_DNA"/>
</dbReference>
<dbReference type="InterPro" id="IPR001594">
    <property type="entry name" value="Palmitoyltrfase_DHHC"/>
</dbReference>
<comment type="caution">
    <text evidence="11">The sequence shown here is derived from an EMBL/GenBank/DDBJ whole genome shotgun (WGS) entry which is preliminary data.</text>
</comment>
<organism evidence="11 12">
    <name type="scientific">Phytophthora cactorum</name>
    <dbReference type="NCBI Taxonomy" id="29920"/>
    <lineage>
        <taxon>Eukaryota</taxon>
        <taxon>Sar</taxon>
        <taxon>Stramenopiles</taxon>
        <taxon>Oomycota</taxon>
        <taxon>Peronosporomycetes</taxon>
        <taxon>Peronosporales</taxon>
        <taxon>Peronosporaceae</taxon>
        <taxon>Phytophthora</taxon>
    </lineage>
</organism>
<keyword evidence="7" id="KW-0687">Ribonucleoprotein</keyword>
<dbReference type="GO" id="GO:0042729">
    <property type="term" value="C:DASH complex"/>
    <property type="evidence" value="ECO:0007669"/>
    <property type="project" value="InterPro"/>
</dbReference>
<dbReference type="GO" id="GO:0016020">
    <property type="term" value="C:membrane"/>
    <property type="evidence" value="ECO:0007669"/>
    <property type="project" value="UniProtKB-SubCell"/>
</dbReference>
<name>A0A8T1U8D8_9STRA</name>
<dbReference type="InterPro" id="IPR013963">
    <property type="entry name" value="DASH_Dad2"/>
</dbReference>
<evidence type="ECO:0000256" key="8">
    <source>
        <dbReference type="RuleBase" id="RU079119"/>
    </source>
</evidence>
<feature type="region of interest" description="Disordered" evidence="9">
    <location>
        <begin position="208"/>
        <end position="240"/>
    </location>
</feature>
<dbReference type="PANTHER" id="PTHR21141">
    <property type="entry name" value="60S ACIDIC RIBOSOMAL PROTEIN FAMILY MEMBER"/>
    <property type="match status" value="1"/>
</dbReference>
<evidence type="ECO:0000259" key="10">
    <source>
        <dbReference type="Pfam" id="PF01529"/>
    </source>
</evidence>
<sequence>MASSKNEEVEALEALRDKSAELVRYLDNMNDKLLQMNEQNEMSLRVLENWSSVIAISKVSSASTAAASAGKPQAEKKLNSPGLDHHCTWLNTCIAESNYEAFYWLVVSAACQTLLQTVIGILMCTLWESEVKANAADGWDKAVIALLWIHNAACISLTNSFVLLAGFHTYLLCVGVGTYDFILENGSDGLCTRMLKCNCLRRKKTRNGKRSHVQHGDVKDSKSTEGAATRTRRGSAPASIFPASLSAPPSIQSQTSLQYAVAAAALELSKGSDTSRELLSPGRTSANPTEVAVAATQPDMILSERVNESEGIFEQVDLSSPSKMKKLSGAVVAPAMRHVAALLLCVLGGNATPAVADLEKVVKAFGGEFDQEQAEKLLKELEGKNIEEVIEAGKAKLATVSVGAAPAAGAGAAAGAAAPAKEEAKAVEEEEEVDMGGGMDMFGGDEDY</sequence>
<dbReference type="AlphaFoldDB" id="A0A8T1U8D8"/>
<gene>
    <name evidence="11" type="ORF">JG687_00011463</name>
</gene>
<comment type="similarity">
    <text evidence="8">Belongs to the DHHC palmitoyltransferase family.</text>
</comment>
<keyword evidence="8" id="KW-0808">Transferase</keyword>
<dbReference type="GO" id="GO:0022625">
    <property type="term" value="C:cytosolic large ribosomal subunit"/>
    <property type="evidence" value="ECO:0007669"/>
    <property type="project" value="InterPro"/>
</dbReference>
<keyword evidence="5" id="KW-1133">Transmembrane helix</keyword>
<protein>
    <recommendedName>
        <fullName evidence="8">Palmitoyltransferase</fullName>
        <ecNumber evidence="8">2.3.1.225</ecNumber>
    </recommendedName>
</protein>
<evidence type="ECO:0000256" key="1">
    <source>
        <dbReference type="ARBA" id="ARBA00004141"/>
    </source>
</evidence>
<dbReference type="GO" id="GO:0003735">
    <property type="term" value="F:structural constituent of ribosome"/>
    <property type="evidence" value="ECO:0007669"/>
    <property type="project" value="InterPro"/>
</dbReference>
<accession>A0A8T1U8D8</accession>
<dbReference type="PROSITE" id="PS50216">
    <property type="entry name" value="DHHC"/>
    <property type="match status" value="1"/>
</dbReference>
<evidence type="ECO:0000256" key="7">
    <source>
        <dbReference type="ARBA" id="ARBA00023274"/>
    </source>
</evidence>
<evidence type="ECO:0000256" key="6">
    <source>
        <dbReference type="ARBA" id="ARBA00023136"/>
    </source>
</evidence>
<dbReference type="Pfam" id="PF08654">
    <property type="entry name" value="DASH_Dad2"/>
    <property type="match status" value="1"/>
</dbReference>
<feature type="region of interest" description="Disordered" evidence="9">
    <location>
        <begin position="415"/>
        <end position="448"/>
    </location>
</feature>
<dbReference type="Pfam" id="PF01529">
    <property type="entry name" value="DHHC"/>
    <property type="match status" value="1"/>
</dbReference>
<evidence type="ECO:0000256" key="9">
    <source>
        <dbReference type="SAM" id="MobiDB-lite"/>
    </source>
</evidence>
<evidence type="ECO:0000313" key="12">
    <source>
        <dbReference type="Proteomes" id="UP000688947"/>
    </source>
</evidence>
<dbReference type="InterPro" id="IPR027534">
    <property type="entry name" value="Ribosomal_P1/P2"/>
</dbReference>
<comment type="subcellular location">
    <subcellularLocation>
        <location evidence="1">Membrane</location>
        <topology evidence="1">Multi-pass membrane protein</topology>
    </subcellularLocation>
</comment>
<reference evidence="11" key="1">
    <citation type="submission" date="2021-01" db="EMBL/GenBank/DDBJ databases">
        <title>Phytophthora aleatoria, a newly-described species from Pinus radiata is distinct from Phytophthora cactorum isolates based on comparative genomics.</title>
        <authorList>
            <person name="Mcdougal R."/>
            <person name="Panda P."/>
            <person name="Williams N."/>
            <person name="Studholme D.J."/>
        </authorList>
    </citation>
    <scope>NUCLEOTIDE SEQUENCE</scope>
    <source>
        <strain evidence="11">NZFS 3830</strain>
    </source>
</reference>
<keyword evidence="8" id="KW-0012">Acyltransferase</keyword>
<dbReference type="VEuPathDB" id="FungiDB:PC110_g10125"/>
<keyword evidence="6" id="KW-0472">Membrane</keyword>
<feature type="compositionally biased region" description="Basic and acidic residues" evidence="9">
    <location>
        <begin position="214"/>
        <end position="223"/>
    </location>
</feature>
<dbReference type="GO" id="GO:0019706">
    <property type="term" value="F:protein-cysteine S-palmitoyltransferase activity"/>
    <property type="evidence" value="ECO:0007669"/>
    <property type="project" value="UniProtKB-EC"/>
</dbReference>
<dbReference type="GO" id="GO:0002182">
    <property type="term" value="P:cytoplasmic translational elongation"/>
    <property type="evidence" value="ECO:0007669"/>
    <property type="project" value="InterPro"/>
</dbReference>
<dbReference type="InterPro" id="IPR044076">
    <property type="entry name" value="Ribosomal_P2"/>
</dbReference>